<comment type="caution">
    <text evidence="1">The sequence shown here is derived from an EMBL/GenBank/DDBJ whole genome shotgun (WGS) entry which is preliminary data.</text>
</comment>
<protein>
    <recommendedName>
        <fullName evidence="3">YCII-related domain-containing protein</fullName>
    </recommendedName>
</protein>
<evidence type="ECO:0008006" key="3">
    <source>
        <dbReference type="Google" id="ProtNLM"/>
    </source>
</evidence>
<name>A0ABW4L8A1_9MICO</name>
<gene>
    <name evidence="1" type="ORF">ACFSE6_18185</name>
</gene>
<dbReference type="RefSeq" id="WP_388010750.1">
    <property type="nucleotide sequence ID" value="NZ_JBHUEE010000013.1"/>
</dbReference>
<organism evidence="1 2">
    <name type="scientific">Georgenia deserti</name>
    <dbReference type="NCBI Taxonomy" id="2093781"/>
    <lineage>
        <taxon>Bacteria</taxon>
        <taxon>Bacillati</taxon>
        <taxon>Actinomycetota</taxon>
        <taxon>Actinomycetes</taxon>
        <taxon>Micrococcales</taxon>
        <taxon>Bogoriellaceae</taxon>
        <taxon>Georgenia</taxon>
    </lineage>
</organism>
<reference evidence="2" key="1">
    <citation type="journal article" date="2019" name="Int. J. Syst. Evol. Microbiol.">
        <title>The Global Catalogue of Microorganisms (GCM) 10K type strain sequencing project: providing services to taxonomists for standard genome sequencing and annotation.</title>
        <authorList>
            <consortium name="The Broad Institute Genomics Platform"/>
            <consortium name="The Broad Institute Genome Sequencing Center for Infectious Disease"/>
            <person name="Wu L."/>
            <person name="Ma J."/>
        </authorList>
    </citation>
    <scope>NUCLEOTIDE SEQUENCE [LARGE SCALE GENOMIC DNA]</scope>
    <source>
        <strain evidence="2">JCM 17130</strain>
    </source>
</reference>
<dbReference type="EMBL" id="JBHUEE010000013">
    <property type="protein sequence ID" value="MFD1719778.1"/>
    <property type="molecule type" value="Genomic_DNA"/>
</dbReference>
<evidence type="ECO:0000313" key="2">
    <source>
        <dbReference type="Proteomes" id="UP001597277"/>
    </source>
</evidence>
<accession>A0ABW4L8A1</accession>
<evidence type="ECO:0000313" key="1">
    <source>
        <dbReference type="EMBL" id="MFD1719778.1"/>
    </source>
</evidence>
<proteinExistence type="predicted"/>
<dbReference type="Proteomes" id="UP001597277">
    <property type="component" value="Unassembled WGS sequence"/>
</dbReference>
<keyword evidence="2" id="KW-1185">Reference proteome</keyword>
<sequence>MPRRADFRQALVAREWPLLSAGDGGEAGPDGELRFVLEHTAGPAAPAGGVFTSPTFPSTSNSLRCLRERGMLVAGGPLPDRPGTGMTVVRVADPLAAEQVVSDAQHEDGSVTSGLLDVTVRPWRWR</sequence>